<reference evidence="2" key="1">
    <citation type="submission" date="2016-10" db="EMBL/GenBank/DDBJ databases">
        <authorList>
            <person name="Varghese N."/>
            <person name="Submissions S."/>
        </authorList>
    </citation>
    <scope>NUCLEOTIDE SEQUENCE [LARGE SCALE GENOMIC DNA]</scope>
    <source>
        <strain evidence="2">DSM 1551</strain>
    </source>
</reference>
<protein>
    <submittedName>
        <fullName evidence="1">Uncharacterized protein</fullName>
    </submittedName>
</protein>
<accession>A0A1I0GPL9</accession>
<organism evidence="1 2">
    <name type="scientific">Thomasclavelia cocleata</name>
    <dbReference type="NCBI Taxonomy" id="69824"/>
    <lineage>
        <taxon>Bacteria</taxon>
        <taxon>Bacillati</taxon>
        <taxon>Bacillota</taxon>
        <taxon>Erysipelotrichia</taxon>
        <taxon>Erysipelotrichales</taxon>
        <taxon>Coprobacillaceae</taxon>
        <taxon>Thomasclavelia</taxon>
    </lineage>
</organism>
<evidence type="ECO:0000313" key="2">
    <source>
        <dbReference type="Proteomes" id="UP000198558"/>
    </source>
</evidence>
<proteinExistence type="predicted"/>
<dbReference type="AlphaFoldDB" id="A0A1I0GPL9"/>
<keyword evidence="2" id="KW-1185">Reference proteome</keyword>
<name>A0A1I0GPL9_9FIRM</name>
<dbReference type="EMBL" id="FOIN01000033">
    <property type="protein sequence ID" value="SET72930.1"/>
    <property type="molecule type" value="Genomic_DNA"/>
</dbReference>
<gene>
    <name evidence="1" type="ORF">SAMN04489758_13318</name>
</gene>
<evidence type="ECO:0000313" key="1">
    <source>
        <dbReference type="EMBL" id="SET72930.1"/>
    </source>
</evidence>
<dbReference type="Proteomes" id="UP000198558">
    <property type="component" value="Unassembled WGS sequence"/>
</dbReference>
<sequence>MKGEIIMLKHISKVLICLFTACSLIIAITPIGVAAKPSCSTCRMQSSEIKTQYLDEDGNVVIIYEDGVEAIYMTNGEIVLKDYYNVFESDLNQPPTTRVIPEWILIGIGIIAETIDKCQRIQYVSGHDVCRIILSKLGTSAKPRARYELTGRFIQGYIPGCEPRYSGPCNTGYWEYKVVPL</sequence>